<keyword evidence="2" id="KW-1185">Reference proteome</keyword>
<dbReference type="Proteomes" id="UP000790347">
    <property type="component" value="Unassembled WGS sequence"/>
</dbReference>
<dbReference type="AlphaFoldDB" id="A0A922IET9"/>
<evidence type="ECO:0000313" key="2">
    <source>
        <dbReference type="Proteomes" id="UP000790347"/>
    </source>
</evidence>
<dbReference type="EMBL" id="ASGP02000001">
    <property type="protein sequence ID" value="KAH9529618.1"/>
    <property type="molecule type" value="Genomic_DNA"/>
</dbReference>
<reference evidence="1" key="1">
    <citation type="submission" date="2013-05" db="EMBL/GenBank/DDBJ databases">
        <authorList>
            <person name="Yim A.K.Y."/>
            <person name="Chan T.F."/>
            <person name="Ji K.M."/>
            <person name="Liu X.Y."/>
            <person name="Zhou J.W."/>
            <person name="Li R.Q."/>
            <person name="Yang K.Y."/>
            <person name="Li J."/>
            <person name="Li M."/>
            <person name="Law P.T.W."/>
            <person name="Wu Y.L."/>
            <person name="Cai Z.L."/>
            <person name="Qin H."/>
            <person name="Bao Y."/>
            <person name="Leung R.K.K."/>
            <person name="Ng P.K.S."/>
            <person name="Zou J."/>
            <person name="Zhong X.J."/>
            <person name="Ran P.X."/>
            <person name="Zhong N.S."/>
            <person name="Liu Z.G."/>
            <person name="Tsui S.K.W."/>
        </authorList>
    </citation>
    <scope>NUCLEOTIDE SEQUENCE</scope>
    <source>
        <strain evidence="1">Derf</strain>
        <tissue evidence="1">Whole organism</tissue>
    </source>
</reference>
<gene>
    <name evidence="1" type="ORF">DERF_003494</name>
</gene>
<evidence type="ECO:0000313" key="1">
    <source>
        <dbReference type="EMBL" id="KAH9529618.1"/>
    </source>
</evidence>
<accession>A0A922IET9</accession>
<organism evidence="1 2">
    <name type="scientific">Dermatophagoides farinae</name>
    <name type="common">American house dust mite</name>
    <dbReference type="NCBI Taxonomy" id="6954"/>
    <lineage>
        <taxon>Eukaryota</taxon>
        <taxon>Metazoa</taxon>
        <taxon>Ecdysozoa</taxon>
        <taxon>Arthropoda</taxon>
        <taxon>Chelicerata</taxon>
        <taxon>Arachnida</taxon>
        <taxon>Acari</taxon>
        <taxon>Acariformes</taxon>
        <taxon>Sarcoptiformes</taxon>
        <taxon>Astigmata</taxon>
        <taxon>Psoroptidia</taxon>
        <taxon>Analgoidea</taxon>
        <taxon>Pyroglyphidae</taxon>
        <taxon>Dermatophagoidinae</taxon>
        <taxon>Dermatophagoides</taxon>
    </lineage>
</organism>
<comment type="caution">
    <text evidence="1">The sequence shown here is derived from an EMBL/GenBank/DDBJ whole genome shotgun (WGS) entry which is preliminary data.</text>
</comment>
<protein>
    <submittedName>
        <fullName evidence="1">Uncharacterized protein</fullName>
    </submittedName>
</protein>
<name>A0A922IET9_DERFA</name>
<proteinExistence type="predicted"/>
<reference evidence="1" key="2">
    <citation type="journal article" date="2022" name="Res Sq">
        <title>Comparative Genomics Reveals Insights into the Divergent Evolution of Astigmatic Mites and Household Pest Adaptations.</title>
        <authorList>
            <person name="Xiong Q."/>
            <person name="Wan A.T.-Y."/>
            <person name="Liu X.-Y."/>
            <person name="Fung C.S.-H."/>
            <person name="Xiao X."/>
            <person name="Malainual N."/>
            <person name="Hou J."/>
            <person name="Wang L."/>
            <person name="Wang M."/>
            <person name="Yang K."/>
            <person name="Cui Y."/>
            <person name="Leung E."/>
            <person name="Nong W."/>
            <person name="Shin S.-K."/>
            <person name="Au S."/>
            <person name="Jeong K.Y."/>
            <person name="Chew F.T."/>
            <person name="Hui J."/>
            <person name="Leung T.F."/>
            <person name="Tungtrongchitr A."/>
            <person name="Zhong N."/>
            <person name="Liu Z."/>
            <person name="Tsui S."/>
        </authorList>
    </citation>
    <scope>NUCLEOTIDE SEQUENCE</scope>
    <source>
        <strain evidence="1">Derf</strain>
        <tissue evidence="1">Whole organism</tissue>
    </source>
</reference>
<sequence>MNCVYWILSISYGILKIEIGQNLSYTQTPLYIAANYDGSGRSVGSSLACYQILSEDYIEYSIQITTTTTKIKTDRHG</sequence>